<dbReference type="SUPFAM" id="SSF74650">
    <property type="entry name" value="Galactose mutarotase-like"/>
    <property type="match status" value="1"/>
</dbReference>
<evidence type="ECO:0000256" key="6">
    <source>
        <dbReference type="ARBA" id="ARBA00023235"/>
    </source>
</evidence>
<dbReference type="GO" id="GO:0030246">
    <property type="term" value="F:carbohydrate binding"/>
    <property type="evidence" value="ECO:0007669"/>
    <property type="project" value="InterPro"/>
</dbReference>
<sequence length="349" mass="38464">MKNYISQFNSEIITSSFGLLADGREVFKHKITNANGYELSASTYGAAITHLLVPVSESEKMDVVLGFDSAANYENSFSLPNAPYLGAAVGLYAGRIDQASFELDGKIVQLDQNHGPHQLHGGFKNLSNQIWNFDSEKSNKQQLVFNIGTKLNSANYNAEVSVTVSYVLTDDNALKVRFSATTDQPTAINLTQHSYFNLDGDGRSVLSQKLKVFSESYLETKPDGIPTGKIVPTINTALNFTEIQNCPRSIDNTFTLAQPLAAVLHSPSTKIKLSVFTNQPAVHIYVGGNCFNTLAGKNFAKYGETSGICFETQNYPDAPNQKHFPNSIIQPNETYFHESIFQFETNKTE</sequence>
<evidence type="ECO:0000256" key="5">
    <source>
        <dbReference type="ARBA" id="ARBA00022837"/>
    </source>
</evidence>
<evidence type="ECO:0000256" key="1">
    <source>
        <dbReference type="ARBA" id="ARBA00001913"/>
    </source>
</evidence>
<keyword evidence="7 8" id="KW-0119">Carbohydrate metabolism</keyword>
<evidence type="ECO:0000256" key="2">
    <source>
        <dbReference type="ARBA" id="ARBA00005028"/>
    </source>
</evidence>
<dbReference type="RefSeq" id="WP_094486403.1">
    <property type="nucleotide sequence ID" value="NZ_NOXX01000198.1"/>
</dbReference>
<dbReference type="GO" id="GO:0004034">
    <property type="term" value="F:aldose 1-epimerase activity"/>
    <property type="evidence" value="ECO:0007669"/>
    <property type="project" value="UniProtKB-EC"/>
</dbReference>
<dbReference type="CDD" id="cd09019">
    <property type="entry name" value="galactose_mutarotase_like"/>
    <property type="match status" value="1"/>
</dbReference>
<gene>
    <name evidence="12" type="ORF">CHX27_08800</name>
</gene>
<evidence type="ECO:0000256" key="8">
    <source>
        <dbReference type="PIRNR" id="PIRNR005096"/>
    </source>
</evidence>
<keyword evidence="5" id="KW-0106">Calcium</keyword>
<comment type="similarity">
    <text evidence="3 8">Belongs to the aldose epimerase family.</text>
</comment>
<comment type="pathway">
    <text evidence="2 8">Carbohydrate metabolism; hexose metabolism.</text>
</comment>
<keyword evidence="13" id="KW-1185">Reference proteome</keyword>
<organism evidence="12 13">
    <name type="scientific">Flavobacterium aurantiibacter</name>
    <dbReference type="NCBI Taxonomy" id="2023067"/>
    <lineage>
        <taxon>Bacteria</taxon>
        <taxon>Pseudomonadati</taxon>
        <taxon>Bacteroidota</taxon>
        <taxon>Flavobacteriia</taxon>
        <taxon>Flavobacteriales</taxon>
        <taxon>Flavobacteriaceae</taxon>
        <taxon>Flavobacterium</taxon>
    </lineage>
</organism>
<dbReference type="InterPro" id="IPR008183">
    <property type="entry name" value="Aldose_1/G6P_1-epimerase"/>
</dbReference>
<dbReference type="InterPro" id="IPR047215">
    <property type="entry name" value="Galactose_mutarotase-like"/>
</dbReference>
<dbReference type="InterPro" id="IPR015443">
    <property type="entry name" value="Aldose_1-epimerase"/>
</dbReference>
<dbReference type="Proteomes" id="UP000216035">
    <property type="component" value="Unassembled WGS sequence"/>
</dbReference>
<comment type="catalytic activity">
    <reaction evidence="8">
        <text>alpha-D-glucose = beta-D-glucose</text>
        <dbReference type="Rhea" id="RHEA:10264"/>
        <dbReference type="ChEBI" id="CHEBI:15903"/>
        <dbReference type="ChEBI" id="CHEBI:17925"/>
        <dbReference type="EC" id="5.1.3.3"/>
    </reaction>
</comment>
<dbReference type="Pfam" id="PF01263">
    <property type="entry name" value="Aldose_epim"/>
    <property type="match status" value="1"/>
</dbReference>
<dbReference type="GO" id="GO:0006006">
    <property type="term" value="P:glucose metabolic process"/>
    <property type="evidence" value="ECO:0007669"/>
    <property type="project" value="TreeGrafter"/>
</dbReference>
<proteinExistence type="inferred from homology"/>
<dbReference type="OrthoDB" id="9779408at2"/>
<dbReference type="AlphaFoldDB" id="A0A255ZSR8"/>
<dbReference type="PANTHER" id="PTHR10091">
    <property type="entry name" value="ALDOSE-1-EPIMERASE"/>
    <property type="match status" value="1"/>
</dbReference>
<keyword evidence="6 8" id="KW-0413">Isomerase</keyword>
<dbReference type="PANTHER" id="PTHR10091:SF0">
    <property type="entry name" value="GALACTOSE MUTAROTASE"/>
    <property type="match status" value="1"/>
</dbReference>
<evidence type="ECO:0000256" key="11">
    <source>
        <dbReference type="PIRSR" id="PIRSR005096-3"/>
    </source>
</evidence>
<dbReference type="PIRSF" id="PIRSF005096">
    <property type="entry name" value="GALM"/>
    <property type="match status" value="1"/>
</dbReference>
<feature type="binding site" evidence="11">
    <location>
        <begin position="193"/>
        <end position="195"/>
    </location>
    <ligand>
        <name>beta-D-galactose</name>
        <dbReference type="ChEBI" id="CHEBI:27667"/>
    </ligand>
</feature>
<dbReference type="UniPathway" id="UPA00242"/>
<comment type="subunit">
    <text evidence="4">Monomer.</text>
</comment>
<comment type="caution">
    <text evidence="12">The sequence shown here is derived from an EMBL/GenBank/DDBJ whole genome shotgun (WGS) entry which is preliminary data.</text>
</comment>
<evidence type="ECO:0000313" key="13">
    <source>
        <dbReference type="Proteomes" id="UP000216035"/>
    </source>
</evidence>
<protein>
    <recommendedName>
        <fullName evidence="8">Aldose 1-epimerase</fullName>
        <ecNumber evidence="8">5.1.3.3</ecNumber>
    </recommendedName>
</protein>
<feature type="active site" description="Proton donor" evidence="9">
    <location>
        <position position="193"/>
    </location>
</feature>
<accession>A0A255ZSR8</accession>
<evidence type="ECO:0000256" key="9">
    <source>
        <dbReference type="PIRSR" id="PIRSR005096-1"/>
    </source>
</evidence>
<name>A0A255ZSR8_9FLAO</name>
<feature type="active site" description="Proton acceptor" evidence="9">
    <location>
        <position position="311"/>
    </location>
</feature>
<dbReference type="Gene3D" id="2.70.98.10">
    <property type="match status" value="1"/>
</dbReference>
<dbReference type="EMBL" id="NOXX01000198">
    <property type="protein sequence ID" value="OYQ43770.1"/>
    <property type="molecule type" value="Genomic_DNA"/>
</dbReference>
<dbReference type="EC" id="5.1.3.3" evidence="8"/>
<dbReference type="GO" id="GO:0033499">
    <property type="term" value="P:galactose catabolic process via UDP-galactose, Leloir pathway"/>
    <property type="evidence" value="ECO:0007669"/>
    <property type="project" value="TreeGrafter"/>
</dbReference>
<evidence type="ECO:0000313" key="12">
    <source>
        <dbReference type="EMBL" id="OYQ43770.1"/>
    </source>
</evidence>
<feature type="binding site" evidence="10">
    <location>
        <position position="251"/>
    </location>
    <ligand>
        <name>beta-D-galactose</name>
        <dbReference type="ChEBI" id="CHEBI:27667"/>
    </ligand>
</feature>
<evidence type="ECO:0000256" key="3">
    <source>
        <dbReference type="ARBA" id="ARBA00006206"/>
    </source>
</evidence>
<evidence type="ECO:0000256" key="10">
    <source>
        <dbReference type="PIRSR" id="PIRSR005096-2"/>
    </source>
</evidence>
<dbReference type="InterPro" id="IPR011013">
    <property type="entry name" value="Gal_mutarotase_sf_dom"/>
</dbReference>
<dbReference type="InterPro" id="IPR014718">
    <property type="entry name" value="GH-type_carb-bd"/>
</dbReference>
<evidence type="ECO:0000256" key="7">
    <source>
        <dbReference type="ARBA" id="ARBA00023277"/>
    </source>
</evidence>
<reference evidence="12 13" key="1">
    <citation type="submission" date="2017-07" db="EMBL/GenBank/DDBJ databases">
        <title>Flavobacterium cyanobacteriorum sp. nov., isolated from cyanobacterial aggregates in a eutrophic lake.</title>
        <authorList>
            <person name="Cai H."/>
        </authorList>
    </citation>
    <scope>NUCLEOTIDE SEQUENCE [LARGE SCALE GENOMIC DNA]</scope>
    <source>
        <strain evidence="12 13">TH167</strain>
    </source>
</reference>
<comment type="cofactor">
    <cofactor evidence="1">
        <name>Ca(2+)</name>
        <dbReference type="ChEBI" id="CHEBI:29108"/>
    </cofactor>
</comment>
<evidence type="ECO:0000256" key="4">
    <source>
        <dbReference type="ARBA" id="ARBA00011245"/>
    </source>
</evidence>